<keyword evidence="14" id="KW-1185">Reference proteome</keyword>
<comment type="pathway">
    <text evidence="9">Protein modification; lipoprotein biosynthesis (signal peptide cleavage).</text>
</comment>
<comment type="subcellular location">
    <subcellularLocation>
        <location evidence="9">Cell membrane</location>
        <topology evidence="9">Multi-pass membrane protein</topology>
    </subcellularLocation>
</comment>
<reference evidence="14" key="1">
    <citation type="submission" date="2018-04" db="EMBL/GenBank/DDBJ databases">
        <authorList>
            <person name="Liu S."/>
            <person name="Wang Z."/>
            <person name="Li J."/>
        </authorList>
    </citation>
    <scope>NUCLEOTIDE SEQUENCE [LARGE SCALE GENOMIC DNA]</scope>
    <source>
        <strain evidence="14">S1194</strain>
    </source>
</reference>
<keyword evidence="2 9" id="KW-1003">Cell membrane</keyword>
<dbReference type="GO" id="GO:0005886">
    <property type="term" value="C:plasma membrane"/>
    <property type="evidence" value="ECO:0007669"/>
    <property type="project" value="UniProtKB-SubCell"/>
</dbReference>
<feature type="active site" evidence="9">
    <location>
        <position position="114"/>
    </location>
</feature>
<keyword evidence="4 9" id="KW-0812">Transmembrane</keyword>
<evidence type="ECO:0000256" key="4">
    <source>
        <dbReference type="ARBA" id="ARBA00022692"/>
    </source>
</evidence>
<keyword evidence="8 9" id="KW-0472">Membrane</keyword>
<comment type="similarity">
    <text evidence="1 9 11">Belongs to the peptidase A8 family.</text>
</comment>
<dbReference type="AlphaFoldDB" id="A0A2U1T396"/>
<accession>A0A2U1T396</accession>
<dbReference type="GO" id="GO:0006508">
    <property type="term" value="P:proteolysis"/>
    <property type="evidence" value="ECO:0007669"/>
    <property type="project" value="UniProtKB-KW"/>
</dbReference>
<evidence type="ECO:0000256" key="11">
    <source>
        <dbReference type="RuleBase" id="RU004181"/>
    </source>
</evidence>
<keyword evidence="6 9" id="KW-0378">Hydrolase</keyword>
<proteinExistence type="inferred from homology"/>
<feature type="active site" evidence="9">
    <location>
        <position position="129"/>
    </location>
</feature>
<comment type="function">
    <text evidence="9 10">This protein specifically catalyzes the removal of signal peptides from prolipoproteins.</text>
</comment>
<dbReference type="PRINTS" id="PR00781">
    <property type="entry name" value="LIPOSIGPTASE"/>
</dbReference>
<dbReference type="UniPathway" id="UPA00665"/>
<feature type="transmembrane region" description="Helical" evidence="9">
    <location>
        <begin position="118"/>
        <end position="144"/>
    </location>
</feature>
<sequence>MLVCVALLVYVADQLSKAWVVANLDERTVNPVLGELLQFVFVRNPGAAFSLASGSTWIFSIAASLVTLFIILFAHRIRSIGWAVLFGMLLGGTLGNLTDRLFREPGFGVGHVIDFIQVWGFPAIFNIADIFIVSSMGLFIILTLKGIGMDGTRQTTEPKSDGSVGTAINDEAR</sequence>
<dbReference type="Pfam" id="PF01252">
    <property type="entry name" value="Peptidase_A8"/>
    <property type="match status" value="1"/>
</dbReference>
<evidence type="ECO:0000256" key="7">
    <source>
        <dbReference type="ARBA" id="ARBA00022989"/>
    </source>
</evidence>
<dbReference type="NCBIfam" id="TIGR00077">
    <property type="entry name" value="lspA"/>
    <property type="match status" value="1"/>
</dbReference>
<evidence type="ECO:0000256" key="10">
    <source>
        <dbReference type="RuleBase" id="RU000594"/>
    </source>
</evidence>
<organism evidence="13 14">
    <name type="scientific">Homoserinimonas hongtaonis</name>
    <dbReference type="NCBI Taxonomy" id="2079791"/>
    <lineage>
        <taxon>Bacteria</taxon>
        <taxon>Bacillati</taxon>
        <taxon>Actinomycetota</taxon>
        <taxon>Actinomycetes</taxon>
        <taxon>Micrococcales</taxon>
        <taxon>Microbacteriaceae</taxon>
        <taxon>Homoserinimonas</taxon>
    </lineage>
</organism>
<dbReference type="InterPro" id="IPR001872">
    <property type="entry name" value="Peptidase_A8"/>
</dbReference>
<dbReference type="HAMAP" id="MF_00161">
    <property type="entry name" value="LspA"/>
    <property type="match status" value="1"/>
</dbReference>
<dbReference type="PROSITE" id="PS00855">
    <property type="entry name" value="SPASE_II"/>
    <property type="match status" value="1"/>
</dbReference>
<feature type="region of interest" description="Disordered" evidence="12">
    <location>
        <begin position="152"/>
        <end position="173"/>
    </location>
</feature>
<evidence type="ECO:0000313" key="13">
    <source>
        <dbReference type="EMBL" id="PWB98361.1"/>
    </source>
</evidence>
<dbReference type="Proteomes" id="UP000244978">
    <property type="component" value="Unassembled WGS sequence"/>
</dbReference>
<dbReference type="EC" id="3.4.23.36" evidence="9"/>
<evidence type="ECO:0000256" key="1">
    <source>
        <dbReference type="ARBA" id="ARBA00006139"/>
    </source>
</evidence>
<feature type="transmembrane region" description="Helical" evidence="9">
    <location>
        <begin position="80"/>
        <end position="98"/>
    </location>
</feature>
<dbReference type="KEGG" id="salc:C2138_05850"/>
<evidence type="ECO:0000256" key="5">
    <source>
        <dbReference type="ARBA" id="ARBA00022750"/>
    </source>
</evidence>
<keyword evidence="5 9" id="KW-0064">Aspartyl protease</keyword>
<comment type="caution">
    <text evidence="13">The sequence shown here is derived from an EMBL/GenBank/DDBJ whole genome shotgun (WGS) entry which is preliminary data.</text>
</comment>
<evidence type="ECO:0000256" key="9">
    <source>
        <dbReference type="HAMAP-Rule" id="MF_00161"/>
    </source>
</evidence>
<evidence type="ECO:0000256" key="12">
    <source>
        <dbReference type="SAM" id="MobiDB-lite"/>
    </source>
</evidence>
<evidence type="ECO:0000256" key="3">
    <source>
        <dbReference type="ARBA" id="ARBA00022670"/>
    </source>
</evidence>
<evidence type="ECO:0000256" key="2">
    <source>
        <dbReference type="ARBA" id="ARBA00022475"/>
    </source>
</evidence>
<evidence type="ECO:0000313" key="14">
    <source>
        <dbReference type="Proteomes" id="UP000244978"/>
    </source>
</evidence>
<keyword evidence="7 9" id="KW-1133">Transmembrane helix</keyword>
<name>A0A2U1T396_9MICO</name>
<feature type="transmembrane region" description="Helical" evidence="9">
    <location>
        <begin position="47"/>
        <end position="73"/>
    </location>
</feature>
<evidence type="ECO:0000256" key="6">
    <source>
        <dbReference type="ARBA" id="ARBA00022801"/>
    </source>
</evidence>
<comment type="catalytic activity">
    <reaction evidence="9 10">
        <text>Release of signal peptides from bacterial membrane prolipoproteins. Hydrolyzes -Xaa-Yaa-Zaa-|-(S,diacylglyceryl)Cys-, in which Xaa is hydrophobic (preferably Leu), and Yaa (Ala or Ser) and Zaa (Gly or Ala) have small, neutral side chains.</text>
        <dbReference type="EC" id="3.4.23.36"/>
    </reaction>
</comment>
<dbReference type="PANTHER" id="PTHR33695:SF1">
    <property type="entry name" value="LIPOPROTEIN SIGNAL PEPTIDASE"/>
    <property type="match status" value="1"/>
</dbReference>
<comment type="caution">
    <text evidence="9">Lacks conserved residue(s) required for the propagation of feature annotation.</text>
</comment>
<dbReference type="EMBL" id="QEEX01000001">
    <property type="protein sequence ID" value="PWB98361.1"/>
    <property type="molecule type" value="Genomic_DNA"/>
</dbReference>
<dbReference type="PANTHER" id="PTHR33695">
    <property type="entry name" value="LIPOPROTEIN SIGNAL PEPTIDASE"/>
    <property type="match status" value="1"/>
</dbReference>
<dbReference type="GO" id="GO:0004190">
    <property type="term" value="F:aspartic-type endopeptidase activity"/>
    <property type="evidence" value="ECO:0007669"/>
    <property type="project" value="UniProtKB-UniRule"/>
</dbReference>
<dbReference type="OrthoDB" id="4308908at2"/>
<evidence type="ECO:0000256" key="8">
    <source>
        <dbReference type="ARBA" id="ARBA00023136"/>
    </source>
</evidence>
<gene>
    <name evidence="9 13" type="primary">lspA</name>
    <name evidence="13" type="ORF">DF220_01005</name>
</gene>
<keyword evidence="3 9" id="KW-0645">Protease</keyword>
<protein>
    <recommendedName>
        <fullName evidence="9">Lipoprotein signal peptidase</fullName>
        <ecNumber evidence="9">3.4.23.36</ecNumber>
    </recommendedName>
    <alternativeName>
        <fullName evidence="9">Prolipoprotein signal peptidase</fullName>
    </alternativeName>
    <alternativeName>
        <fullName evidence="9">Signal peptidase II</fullName>
        <shortName evidence="9">SPase II</shortName>
    </alternativeName>
</protein>